<keyword evidence="3" id="KW-1185">Reference proteome</keyword>
<gene>
    <name evidence="2" type="ORF">O181_025698</name>
</gene>
<organism evidence="2 3">
    <name type="scientific">Austropuccinia psidii MF-1</name>
    <dbReference type="NCBI Taxonomy" id="1389203"/>
    <lineage>
        <taxon>Eukaryota</taxon>
        <taxon>Fungi</taxon>
        <taxon>Dikarya</taxon>
        <taxon>Basidiomycota</taxon>
        <taxon>Pucciniomycotina</taxon>
        <taxon>Pucciniomycetes</taxon>
        <taxon>Pucciniales</taxon>
        <taxon>Sphaerophragmiaceae</taxon>
        <taxon>Austropuccinia</taxon>
    </lineage>
</organism>
<protein>
    <submittedName>
        <fullName evidence="2">Uncharacterized protein</fullName>
    </submittedName>
</protein>
<dbReference type="AlphaFoldDB" id="A0A9Q3CNC6"/>
<sequence>MEITKGWNPNKQLKLLKDRASKIRENQATIKAINEKWNQKEHFITPSSSQFVLNQLNSPVASHHSESSRSVTKSDHYLQFQVVSRRRQGTRKKNKTSFNQRQKESDPIS</sequence>
<accession>A0A9Q3CNC6</accession>
<dbReference type="Proteomes" id="UP000765509">
    <property type="component" value="Unassembled WGS sequence"/>
</dbReference>
<evidence type="ECO:0000313" key="2">
    <source>
        <dbReference type="EMBL" id="MBW0485983.1"/>
    </source>
</evidence>
<name>A0A9Q3CNC6_9BASI</name>
<dbReference type="EMBL" id="AVOT02008430">
    <property type="protein sequence ID" value="MBW0485983.1"/>
    <property type="molecule type" value="Genomic_DNA"/>
</dbReference>
<feature type="region of interest" description="Disordered" evidence="1">
    <location>
        <begin position="58"/>
        <end position="109"/>
    </location>
</feature>
<comment type="caution">
    <text evidence="2">The sequence shown here is derived from an EMBL/GenBank/DDBJ whole genome shotgun (WGS) entry which is preliminary data.</text>
</comment>
<evidence type="ECO:0000256" key="1">
    <source>
        <dbReference type="SAM" id="MobiDB-lite"/>
    </source>
</evidence>
<feature type="compositionally biased region" description="Basic residues" evidence="1">
    <location>
        <begin position="84"/>
        <end position="95"/>
    </location>
</feature>
<proteinExistence type="predicted"/>
<reference evidence="2" key="1">
    <citation type="submission" date="2021-03" db="EMBL/GenBank/DDBJ databases">
        <title>Draft genome sequence of rust myrtle Austropuccinia psidii MF-1, a brazilian biotype.</title>
        <authorList>
            <person name="Quecine M.C."/>
            <person name="Pachon D.M.R."/>
            <person name="Bonatelli M.L."/>
            <person name="Correr F.H."/>
            <person name="Franceschini L.M."/>
            <person name="Leite T.F."/>
            <person name="Margarido G.R.A."/>
            <person name="Almeida C.A."/>
            <person name="Ferrarezi J.A."/>
            <person name="Labate C.A."/>
        </authorList>
    </citation>
    <scope>NUCLEOTIDE SEQUENCE</scope>
    <source>
        <strain evidence="2">MF-1</strain>
    </source>
</reference>
<evidence type="ECO:0000313" key="3">
    <source>
        <dbReference type="Proteomes" id="UP000765509"/>
    </source>
</evidence>
<feature type="compositionally biased region" description="Basic and acidic residues" evidence="1">
    <location>
        <begin position="63"/>
        <end position="76"/>
    </location>
</feature>